<proteinExistence type="predicted"/>
<organism evidence="2 3">
    <name type="scientific">Hymenobacter luteus</name>
    <dbReference type="NCBI Taxonomy" id="1411122"/>
    <lineage>
        <taxon>Bacteria</taxon>
        <taxon>Pseudomonadati</taxon>
        <taxon>Bacteroidota</taxon>
        <taxon>Cytophagia</taxon>
        <taxon>Cytophagales</taxon>
        <taxon>Hymenobacteraceae</taxon>
        <taxon>Hymenobacter</taxon>
    </lineage>
</organism>
<dbReference type="Proteomes" id="UP000532746">
    <property type="component" value="Unassembled WGS sequence"/>
</dbReference>
<gene>
    <name evidence="2" type="ORF">HNQ93_004328</name>
</gene>
<evidence type="ECO:0000259" key="1">
    <source>
        <dbReference type="PROSITE" id="PS51340"/>
    </source>
</evidence>
<evidence type="ECO:0000313" key="3">
    <source>
        <dbReference type="Proteomes" id="UP000532746"/>
    </source>
</evidence>
<dbReference type="InterPro" id="IPR005302">
    <property type="entry name" value="MoCF_Sase_C"/>
</dbReference>
<name>A0A7W9WCZ7_9BACT</name>
<dbReference type="RefSeq" id="WP_317171903.1">
    <property type="nucleotide sequence ID" value="NZ_JACHGG010000013.1"/>
</dbReference>
<evidence type="ECO:0000313" key="2">
    <source>
        <dbReference type="EMBL" id="MBB6061449.1"/>
    </source>
</evidence>
<comment type="caution">
    <text evidence="2">The sequence shown here is derived from an EMBL/GenBank/DDBJ whole genome shotgun (WGS) entry which is preliminary data.</text>
</comment>
<dbReference type="PROSITE" id="PS51340">
    <property type="entry name" value="MOSC"/>
    <property type="match status" value="1"/>
</dbReference>
<dbReference type="InterPro" id="IPR011037">
    <property type="entry name" value="Pyrv_Knase-like_insert_dom_sf"/>
</dbReference>
<accession>A0A7W9WCZ7</accession>
<dbReference type="GO" id="GO:0030151">
    <property type="term" value="F:molybdenum ion binding"/>
    <property type="evidence" value="ECO:0007669"/>
    <property type="project" value="InterPro"/>
</dbReference>
<dbReference type="PANTHER" id="PTHR36930:SF1">
    <property type="entry name" value="MOSC DOMAIN-CONTAINING PROTEIN"/>
    <property type="match status" value="1"/>
</dbReference>
<protein>
    <submittedName>
        <fullName evidence="2">MOSC domain-containing protein YiiM</fullName>
    </submittedName>
</protein>
<dbReference type="GO" id="GO:0030170">
    <property type="term" value="F:pyridoxal phosphate binding"/>
    <property type="evidence" value="ECO:0007669"/>
    <property type="project" value="InterPro"/>
</dbReference>
<sequence length="234" mass="25120">MAGLTVVGVLLSLVLLARAANLSGAIRHPEIRLAARQACRTGLVFFTFHVLSMPFPFVGDDKSTIAQLLGTLPQVGRLEWIGLRPARRQPLQAVPEATLETDRHLLGDHARPKPGGKRQVTLVQHEHLAAVAGFLGLTEPVEPGRLRRNLVVSGLNLLALKNRRIRIGEEAILDITGECHPCSRMEEELGPGGYNAMRGHGGLTARIVQGGRIRVGDAVYLEPTPAATSSPAAT</sequence>
<dbReference type="Pfam" id="PF03473">
    <property type="entry name" value="MOSC"/>
    <property type="match status" value="1"/>
</dbReference>
<dbReference type="PANTHER" id="PTHR36930">
    <property type="entry name" value="METAL-SULFUR CLUSTER BIOSYNTHESIS PROTEINS YUAD-RELATED"/>
    <property type="match status" value="1"/>
</dbReference>
<keyword evidence="3" id="KW-1185">Reference proteome</keyword>
<dbReference type="AlphaFoldDB" id="A0A7W9WCZ7"/>
<feature type="domain" description="MOSC" evidence="1">
    <location>
        <begin position="92"/>
        <end position="222"/>
    </location>
</feature>
<dbReference type="EMBL" id="JACHGG010000013">
    <property type="protein sequence ID" value="MBB6061449.1"/>
    <property type="molecule type" value="Genomic_DNA"/>
</dbReference>
<dbReference type="GO" id="GO:0003824">
    <property type="term" value="F:catalytic activity"/>
    <property type="evidence" value="ECO:0007669"/>
    <property type="project" value="InterPro"/>
</dbReference>
<dbReference type="InterPro" id="IPR052716">
    <property type="entry name" value="MOSC_domain"/>
</dbReference>
<dbReference type="SUPFAM" id="SSF50800">
    <property type="entry name" value="PK beta-barrel domain-like"/>
    <property type="match status" value="1"/>
</dbReference>
<reference evidence="2 3" key="1">
    <citation type="submission" date="2020-08" db="EMBL/GenBank/DDBJ databases">
        <title>Genomic Encyclopedia of Type Strains, Phase IV (KMG-IV): sequencing the most valuable type-strain genomes for metagenomic binning, comparative biology and taxonomic classification.</title>
        <authorList>
            <person name="Goeker M."/>
        </authorList>
    </citation>
    <scope>NUCLEOTIDE SEQUENCE [LARGE SCALE GENOMIC DNA]</scope>
    <source>
        <strain evidence="2 3">DSM 26718</strain>
    </source>
</reference>
<dbReference type="Gene3D" id="2.40.33.20">
    <property type="entry name" value="PK beta-barrel domain-like"/>
    <property type="match status" value="1"/>
</dbReference>